<feature type="transmembrane region" description="Helical" evidence="1">
    <location>
        <begin position="227"/>
        <end position="250"/>
    </location>
</feature>
<proteinExistence type="predicted"/>
<evidence type="ECO:0000313" key="3">
    <source>
        <dbReference type="Proteomes" id="UP000295500"/>
    </source>
</evidence>
<organism evidence="2 3">
    <name type="scientific">Aminicella lysinilytica</name>
    <dbReference type="NCBI Taxonomy" id="433323"/>
    <lineage>
        <taxon>Bacteria</taxon>
        <taxon>Bacillati</taxon>
        <taxon>Bacillota</taxon>
        <taxon>Clostridia</taxon>
        <taxon>Peptostreptococcales</taxon>
        <taxon>Anaerovoracaceae</taxon>
        <taxon>Aminicella</taxon>
    </lineage>
</organism>
<feature type="transmembrane region" description="Helical" evidence="1">
    <location>
        <begin position="12"/>
        <end position="34"/>
    </location>
</feature>
<reference evidence="2 3" key="1">
    <citation type="submission" date="2019-03" db="EMBL/GenBank/DDBJ databases">
        <title>Genomic Encyclopedia of Type Strains, Phase IV (KMG-IV): sequencing the most valuable type-strain genomes for metagenomic binning, comparative biology and taxonomic classification.</title>
        <authorList>
            <person name="Goeker M."/>
        </authorList>
    </citation>
    <scope>NUCLEOTIDE SEQUENCE [LARGE SCALE GENOMIC DNA]</scope>
    <source>
        <strain evidence="2 3">DSM 28287</strain>
    </source>
</reference>
<feature type="transmembrane region" description="Helical" evidence="1">
    <location>
        <begin position="131"/>
        <end position="154"/>
    </location>
</feature>
<feature type="transmembrane region" description="Helical" evidence="1">
    <location>
        <begin position="184"/>
        <end position="207"/>
    </location>
</feature>
<accession>A0A4R6PZJ8</accession>
<dbReference type="EMBL" id="SNXO01000023">
    <property type="protein sequence ID" value="TDP53690.1"/>
    <property type="molecule type" value="Genomic_DNA"/>
</dbReference>
<dbReference type="AlphaFoldDB" id="A0A4R6PZJ8"/>
<comment type="caution">
    <text evidence="2">The sequence shown here is derived from an EMBL/GenBank/DDBJ whole genome shotgun (WGS) entry which is preliminary data.</text>
</comment>
<evidence type="ECO:0000256" key="1">
    <source>
        <dbReference type="SAM" id="Phobius"/>
    </source>
</evidence>
<gene>
    <name evidence="2" type="ORF">EV211_1235</name>
</gene>
<dbReference type="RefSeq" id="WP_133528692.1">
    <property type="nucleotide sequence ID" value="NZ_SNXO01000023.1"/>
</dbReference>
<name>A0A4R6PZJ8_9FIRM</name>
<sequence length="261" mass="26995">MDVNYDLRGLKLVFTGFILQMIASLLGSGSIGNISKELGKALSSVDSDSSGMSVLSMASGVLALAALILIIVGLSKLKRVSTYFKQARNLYIANILVAVALVVVVMVMAGSALASASSSNLTGNTSIMNGLLGMTLLAVAIVIVAMAVISILAIRSLMFGCGAVAEASGDIAYKGKCHRTWEMFLLAKVLVAVALAVLVVTGLTSVISDFNSTGSVDVGADLIKGGLLGAVIFFMAAAVLTLVVQVQLLMRTHGTYKRFNA</sequence>
<keyword evidence="1" id="KW-0812">Transmembrane</keyword>
<evidence type="ECO:0000313" key="2">
    <source>
        <dbReference type="EMBL" id="TDP53690.1"/>
    </source>
</evidence>
<keyword evidence="3" id="KW-1185">Reference proteome</keyword>
<keyword evidence="1" id="KW-0472">Membrane</keyword>
<dbReference type="Proteomes" id="UP000295500">
    <property type="component" value="Unassembled WGS sequence"/>
</dbReference>
<protein>
    <submittedName>
        <fullName evidence="2">Uncharacterized protein</fullName>
    </submittedName>
</protein>
<feature type="transmembrane region" description="Helical" evidence="1">
    <location>
        <begin position="54"/>
        <end position="77"/>
    </location>
</feature>
<feature type="transmembrane region" description="Helical" evidence="1">
    <location>
        <begin position="89"/>
        <end position="111"/>
    </location>
</feature>
<keyword evidence="1" id="KW-1133">Transmembrane helix</keyword>